<proteinExistence type="predicted"/>
<evidence type="ECO:0000313" key="3">
    <source>
        <dbReference type="Proteomes" id="UP000053328"/>
    </source>
</evidence>
<name>A0A0D2BKJ2_9EURO</name>
<feature type="compositionally biased region" description="Basic and acidic residues" evidence="1">
    <location>
        <begin position="404"/>
        <end position="470"/>
    </location>
</feature>
<dbReference type="GeneID" id="27336149"/>
<dbReference type="OrthoDB" id="5296805at2759"/>
<organism evidence="2 3">
    <name type="scientific">Exophiala spinifera</name>
    <dbReference type="NCBI Taxonomy" id="91928"/>
    <lineage>
        <taxon>Eukaryota</taxon>
        <taxon>Fungi</taxon>
        <taxon>Dikarya</taxon>
        <taxon>Ascomycota</taxon>
        <taxon>Pezizomycotina</taxon>
        <taxon>Eurotiomycetes</taxon>
        <taxon>Chaetothyriomycetidae</taxon>
        <taxon>Chaetothyriales</taxon>
        <taxon>Herpotrichiellaceae</taxon>
        <taxon>Exophiala</taxon>
    </lineage>
</organism>
<sequence>MSGDTLMGDPDDALFFPDTRRAGEGGGDGGSPFDTDAWDDEVLDVIDKASDTYAANRSIHYYLEYHKQEFLELLERQVNLIKTRSPVLKHNRITVYDKALLNITRSGRDLDQPAAIVVFCEEYLGISIAVKGRASDVTTALGRAMDLRNTLIRDAPDHADSYQRSPDPEPEHPAVIEGGQTHMQVVDTQVTRLWQVYEQAKADFNAVPNREGQEIIDAAKFLRDTAENAIQYLADKDVDPEAMAELQSTCNMAKANVVSLTGGRKRKFDVVDKLEHAPRGPEADVAETPTVSYGPETFEATPNPAAEQAQAYRRRPLDAREDDVNSKRERSEGKDQHHHHDHHYSKSSDSEYGAGARYSSYAGESERGRNRERQRRNRRLYAHSGRGHGDRDRDRSRSRRRKDHTRDASRGKDREYECGRDRDRDRYHRERSDEDGYWRRPETPPWDRHWSRERTHPYRREVDSYKPSRR</sequence>
<dbReference type="VEuPathDB" id="FungiDB:PV08_09066"/>
<feature type="region of interest" description="Disordered" evidence="1">
    <location>
        <begin position="274"/>
        <end position="470"/>
    </location>
</feature>
<gene>
    <name evidence="2" type="ORF">PV08_09066</name>
</gene>
<dbReference type="RefSeq" id="XP_016232010.1">
    <property type="nucleotide sequence ID" value="XM_016383387.1"/>
</dbReference>
<dbReference type="Proteomes" id="UP000053328">
    <property type="component" value="Unassembled WGS sequence"/>
</dbReference>
<dbReference type="AlphaFoldDB" id="A0A0D2BKJ2"/>
<feature type="compositionally biased region" description="Basic residues" evidence="1">
    <location>
        <begin position="372"/>
        <end position="381"/>
    </location>
</feature>
<feature type="compositionally biased region" description="Basic and acidic residues" evidence="1">
    <location>
        <begin position="315"/>
        <end position="335"/>
    </location>
</feature>
<evidence type="ECO:0000313" key="2">
    <source>
        <dbReference type="EMBL" id="KIW11794.1"/>
    </source>
</evidence>
<evidence type="ECO:0000256" key="1">
    <source>
        <dbReference type="SAM" id="MobiDB-lite"/>
    </source>
</evidence>
<accession>A0A0D2BKJ2</accession>
<protein>
    <submittedName>
        <fullName evidence="2">Uncharacterized protein</fullName>
    </submittedName>
</protein>
<dbReference type="EMBL" id="KN847498">
    <property type="protein sequence ID" value="KIW11794.1"/>
    <property type="molecule type" value="Genomic_DNA"/>
</dbReference>
<keyword evidence="3" id="KW-1185">Reference proteome</keyword>
<dbReference type="HOGENOM" id="CLU_581449_0_0_1"/>
<reference evidence="2 3" key="1">
    <citation type="submission" date="2015-01" db="EMBL/GenBank/DDBJ databases">
        <title>The Genome Sequence of Exophiala spinifera CBS89968.</title>
        <authorList>
            <consortium name="The Broad Institute Genomics Platform"/>
            <person name="Cuomo C."/>
            <person name="de Hoog S."/>
            <person name="Gorbushina A."/>
            <person name="Stielow B."/>
            <person name="Teixiera M."/>
            <person name="Abouelleil A."/>
            <person name="Chapman S.B."/>
            <person name="Priest M."/>
            <person name="Young S.K."/>
            <person name="Wortman J."/>
            <person name="Nusbaum C."/>
            <person name="Birren B."/>
        </authorList>
    </citation>
    <scope>NUCLEOTIDE SEQUENCE [LARGE SCALE GENOMIC DNA]</scope>
    <source>
        <strain evidence="2 3">CBS 89968</strain>
    </source>
</reference>